<evidence type="ECO:0000259" key="2">
    <source>
        <dbReference type="Pfam" id="PF03108"/>
    </source>
</evidence>
<dbReference type="EMBL" id="OZ034813">
    <property type="protein sequence ID" value="CAL1357687.1"/>
    <property type="molecule type" value="Genomic_DNA"/>
</dbReference>
<protein>
    <recommendedName>
        <fullName evidence="6">Transposase</fullName>
    </recommendedName>
</protein>
<dbReference type="InterPro" id="IPR004332">
    <property type="entry name" value="Transposase_MuDR"/>
</dbReference>
<gene>
    <name evidence="4" type="ORF">LTRI10_LOCUS5295</name>
</gene>
<feature type="region of interest" description="Disordered" evidence="1">
    <location>
        <begin position="103"/>
        <end position="132"/>
    </location>
</feature>
<dbReference type="Pfam" id="PF03108">
    <property type="entry name" value="DBD_Tnp_Mut"/>
    <property type="match status" value="1"/>
</dbReference>
<name>A0AAV2CM87_9ROSI</name>
<reference evidence="4 5" key="1">
    <citation type="submission" date="2024-04" db="EMBL/GenBank/DDBJ databases">
        <authorList>
            <person name="Fracassetti M."/>
        </authorList>
    </citation>
    <scope>NUCLEOTIDE SEQUENCE [LARGE SCALE GENOMIC DNA]</scope>
</reference>
<sequence length="553" mass="62600">MLEELHQMCTQITCMDGTRRVDRMVYRYPNRHDGSLWHEEFLLTTQEDVDAMVQFLTTNKIKQAEMFVYTEVVEGSVGHSGDGQTSGIHGGSVLYENHPHQDFQESSWRQEYHHGTGGSHQSFPSYEEEAQQADYNQQAGYQYPPDYNFYQSGVSYHNYHYGASEGEGAFHAGSQMEEEVNPSPVSDPEDEEEEGEVSADSDDPLEGADDSGPDSDADGDEVAHDRVPISYYNHIQSEDWYVDADMDPPDVPVWGPLTGFTKGQQFATKNEVRHAISTEAMTRSFEWQTTHSDTKRLLVRCRNENEGCKARVRAIKSKRVGHWVISRAVNTHTCVSSITSQGHRQLKSRVVAAAIKHLIEEQPDLKVKTIIAHISSRYGYIINYKKAWHGKQKAMAAVFGDWEESYAFLPKLILALEVSNPGTIFSPRYQDEEIQSPAPGNNRQFKRLFWAFKPCIDGFPYCVPVIQVDGTFLTGKYKGTLLIASGADANRLVYPLAFAIVEGENTDSYGWFFRQIQLHVTRRTNLTQAQNWTMNIAPSISFTALALALHRDR</sequence>
<organism evidence="4 5">
    <name type="scientific">Linum trigynum</name>
    <dbReference type="NCBI Taxonomy" id="586398"/>
    <lineage>
        <taxon>Eukaryota</taxon>
        <taxon>Viridiplantae</taxon>
        <taxon>Streptophyta</taxon>
        <taxon>Embryophyta</taxon>
        <taxon>Tracheophyta</taxon>
        <taxon>Spermatophyta</taxon>
        <taxon>Magnoliopsida</taxon>
        <taxon>eudicotyledons</taxon>
        <taxon>Gunneridae</taxon>
        <taxon>Pentapetalae</taxon>
        <taxon>rosids</taxon>
        <taxon>fabids</taxon>
        <taxon>Malpighiales</taxon>
        <taxon>Linaceae</taxon>
        <taxon>Linum</taxon>
    </lineage>
</organism>
<dbReference type="Proteomes" id="UP001497516">
    <property type="component" value="Chromosome 1"/>
</dbReference>
<feature type="compositionally biased region" description="Acidic residues" evidence="1">
    <location>
        <begin position="187"/>
        <end position="220"/>
    </location>
</feature>
<accession>A0AAV2CM87</accession>
<evidence type="ECO:0000259" key="3">
    <source>
        <dbReference type="Pfam" id="PF10551"/>
    </source>
</evidence>
<evidence type="ECO:0000256" key="1">
    <source>
        <dbReference type="SAM" id="MobiDB-lite"/>
    </source>
</evidence>
<dbReference type="Pfam" id="PF10551">
    <property type="entry name" value="MULE"/>
    <property type="match status" value="1"/>
</dbReference>
<evidence type="ECO:0000313" key="4">
    <source>
        <dbReference type="EMBL" id="CAL1357687.1"/>
    </source>
</evidence>
<dbReference type="InterPro" id="IPR018289">
    <property type="entry name" value="MULE_transposase_dom"/>
</dbReference>
<feature type="domain" description="MULE transposase" evidence="3">
    <location>
        <begin position="465"/>
        <end position="517"/>
    </location>
</feature>
<dbReference type="AlphaFoldDB" id="A0AAV2CM87"/>
<dbReference type="PANTHER" id="PTHR31973:SF195">
    <property type="entry name" value="MUDR FAMILY TRANSPOSASE"/>
    <property type="match status" value="1"/>
</dbReference>
<feature type="region of interest" description="Disordered" evidence="1">
    <location>
        <begin position="175"/>
        <end position="221"/>
    </location>
</feature>
<evidence type="ECO:0008006" key="6">
    <source>
        <dbReference type="Google" id="ProtNLM"/>
    </source>
</evidence>
<proteinExistence type="predicted"/>
<keyword evidence="5" id="KW-1185">Reference proteome</keyword>
<feature type="compositionally biased region" description="Basic and acidic residues" evidence="1">
    <location>
        <begin position="103"/>
        <end position="114"/>
    </location>
</feature>
<dbReference type="PANTHER" id="PTHR31973">
    <property type="entry name" value="POLYPROTEIN, PUTATIVE-RELATED"/>
    <property type="match status" value="1"/>
</dbReference>
<feature type="domain" description="Transposase MuDR plant" evidence="2">
    <location>
        <begin position="262"/>
        <end position="321"/>
    </location>
</feature>
<evidence type="ECO:0000313" key="5">
    <source>
        <dbReference type="Proteomes" id="UP001497516"/>
    </source>
</evidence>